<dbReference type="GO" id="GO:0006107">
    <property type="term" value="P:oxaloacetate metabolic process"/>
    <property type="evidence" value="ECO:0007669"/>
    <property type="project" value="TreeGrafter"/>
</dbReference>
<feature type="binding site" evidence="8">
    <location>
        <position position="106"/>
    </location>
    <ligand>
        <name>substrate</name>
    </ligand>
</feature>
<dbReference type="GO" id="GO:0006094">
    <property type="term" value="P:gluconeogenesis"/>
    <property type="evidence" value="ECO:0007669"/>
    <property type="project" value="UniProtKB-UniRule"/>
</dbReference>
<dbReference type="SUPFAM" id="SSF68923">
    <property type="entry name" value="PEP carboxykinase N-terminal domain"/>
    <property type="match status" value="1"/>
</dbReference>
<dbReference type="GO" id="GO:0046327">
    <property type="term" value="P:glycerol biosynthetic process from pyruvate"/>
    <property type="evidence" value="ECO:0007669"/>
    <property type="project" value="TreeGrafter"/>
</dbReference>
<comment type="pathway">
    <text evidence="8">Carbohydrate biosynthesis; gluconeogenesis.</text>
</comment>
<organism evidence="11 12">
    <name type="scientific">candidate division KSB3 bacterium</name>
    <dbReference type="NCBI Taxonomy" id="2044937"/>
    <lineage>
        <taxon>Bacteria</taxon>
        <taxon>candidate division KSB3</taxon>
    </lineage>
</organism>
<dbReference type="EC" id="4.1.1.32" evidence="8"/>
<evidence type="ECO:0000256" key="1">
    <source>
        <dbReference type="ARBA" id="ARBA00005796"/>
    </source>
</evidence>
<protein>
    <recommendedName>
        <fullName evidence="8">Phosphoenolpyruvate carboxykinase [GTP]</fullName>
        <shortName evidence="8">PEP carboxykinase</shortName>
        <shortName evidence="8">PEPCK</shortName>
        <ecNumber evidence="8">4.1.1.32</ecNumber>
    </recommendedName>
    <alternativeName>
        <fullName evidence="8">GTP-dependent phosphoenolpyruvate carboxykinase</fullName>
        <shortName evidence="8">GTP-PEPCK</shortName>
    </alternativeName>
</protein>
<feature type="binding site" evidence="8">
    <location>
        <position position="291"/>
    </location>
    <ligand>
        <name>substrate</name>
    </ligand>
</feature>
<comment type="cofactor">
    <cofactor evidence="8">
        <name>Mn(2+)</name>
        <dbReference type="ChEBI" id="CHEBI:29035"/>
    </cofactor>
    <text evidence="8">Binds 1 Mn(2+) ion per subunit.</text>
</comment>
<dbReference type="GO" id="GO:0042594">
    <property type="term" value="P:response to starvation"/>
    <property type="evidence" value="ECO:0007669"/>
    <property type="project" value="TreeGrafter"/>
</dbReference>
<keyword evidence="11" id="KW-0670">Pyruvate</keyword>
<dbReference type="Gene3D" id="3.40.449.10">
    <property type="entry name" value="Phosphoenolpyruvate Carboxykinase, domain 1"/>
    <property type="match status" value="1"/>
</dbReference>
<feature type="binding site" evidence="8">
    <location>
        <begin position="407"/>
        <end position="409"/>
    </location>
    <ligand>
        <name>substrate</name>
    </ligand>
</feature>
<dbReference type="InterPro" id="IPR035077">
    <property type="entry name" value="PEP_carboxykinase_GTP_C"/>
</dbReference>
<dbReference type="SUPFAM" id="SSF53795">
    <property type="entry name" value="PEP carboxykinase-like"/>
    <property type="match status" value="1"/>
</dbReference>
<dbReference type="PIRSF" id="PIRSF001348">
    <property type="entry name" value="PEP_carboxykinase_GTP"/>
    <property type="match status" value="1"/>
</dbReference>
<comment type="subunit">
    <text evidence="8">Monomer.</text>
</comment>
<evidence type="ECO:0000256" key="5">
    <source>
        <dbReference type="ARBA" id="ARBA00023134"/>
    </source>
</evidence>
<comment type="similarity">
    <text evidence="1 8">Belongs to the phosphoenolpyruvate carboxykinase [GTP] family.</text>
</comment>
<dbReference type="NCBIfam" id="NF003253">
    <property type="entry name" value="PRK04210.1"/>
    <property type="match status" value="1"/>
</dbReference>
<feature type="binding site" evidence="8">
    <location>
        <position position="409"/>
    </location>
    <ligand>
        <name>GTP</name>
        <dbReference type="ChEBI" id="CHEBI:37565"/>
    </ligand>
</feature>
<dbReference type="InterPro" id="IPR035078">
    <property type="entry name" value="PEP_carboxykinase_GTP_N"/>
</dbReference>
<dbReference type="Gene3D" id="3.90.228.20">
    <property type="match status" value="2"/>
</dbReference>
<feature type="binding site" evidence="8">
    <location>
        <position position="441"/>
    </location>
    <ligand>
        <name>GTP</name>
        <dbReference type="ChEBI" id="CHEBI:37565"/>
    </ligand>
</feature>
<feature type="binding site" evidence="8">
    <location>
        <begin position="238"/>
        <end position="240"/>
    </location>
    <ligand>
        <name>substrate</name>
    </ligand>
</feature>
<name>A0A2G6KDS7_9BACT</name>
<dbReference type="GO" id="GO:0030145">
    <property type="term" value="F:manganese ion binding"/>
    <property type="evidence" value="ECO:0007669"/>
    <property type="project" value="UniProtKB-UniRule"/>
</dbReference>
<evidence type="ECO:0000313" key="11">
    <source>
        <dbReference type="EMBL" id="PIE33540.1"/>
    </source>
</evidence>
<keyword evidence="8" id="KW-0312">Gluconeogenesis</keyword>
<keyword evidence="7 8" id="KW-0456">Lyase</keyword>
<comment type="caution">
    <text evidence="8">Lacks conserved residue(s) required for the propagation of feature annotation.</text>
</comment>
<dbReference type="GO" id="GO:0004613">
    <property type="term" value="F:phosphoenolpyruvate carboxykinase (GTP) activity"/>
    <property type="evidence" value="ECO:0007669"/>
    <property type="project" value="UniProtKB-UniRule"/>
</dbReference>
<evidence type="ECO:0000259" key="10">
    <source>
        <dbReference type="Pfam" id="PF17297"/>
    </source>
</evidence>
<dbReference type="UniPathway" id="UPA00138"/>
<dbReference type="Proteomes" id="UP000230821">
    <property type="component" value="Unassembled WGS sequence"/>
</dbReference>
<evidence type="ECO:0000256" key="4">
    <source>
        <dbReference type="ARBA" id="ARBA00022793"/>
    </source>
</evidence>
<dbReference type="HAMAP" id="MF_00452">
    <property type="entry name" value="PEPCK_GTP"/>
    <property type="match status" value="1"/>
</dbReference>
<comment type="function">
    <text evidence="8">Catalyzes the conversion of oxaloacetate (OAA) to phosphoenolpyruvate (PEP), the rate-limiting step in the metabolic pathway that produces glucose from lactate and other precursors derived from the citric acid cycle.</text>
</comment>
<evidence type="ECO:0000256" key="8">
    <source>
        <dbReference type="HAMAP-Rule" id="MF_00452"/>
    </source>
</evidence>
<dbReference type="GO" id="GO:0016301">
    <property type="term" value="F:kinase activity"/>
    <property type="evidence" value="ECO:0007669"/>
    <property type="project" value="UniProtKB-KW"/>
</dbReference>
<proteinExistence type="inferred from homology"/>
<evidence type="ECO:0000256" key="6">
    <source>
        <dbReference type="ARBA" id="ARBA00023211"/>
    </source>
</evidence>
<feature type="domain" description="Phosphoenolpyruvate carboxykinase C-terminal P-loop" evidence="9">
    <location>
        <begin position="266"/>
        <end position="629"/>
    </location>
</feature>
<feature type="domain" description="Phosphoenolpyruvate carboxykinase GTP-utilising N-terminal" evidence="10">
    <location>
        <begin position="51"/>
        <end position="257"/>
    </location>
</feature>
<dbReference type="InterPro" id="IPR013035">
    <property type="entry name" value="PEP_carboxykinase_C"/>
</dbReference>
<gene>
    <name evidence="8" type="primary">pckG</name>
    <name evidence="11" type="ORF">CSA56_11485</name>
</gene>
<feature type="binding site" evidence="8">
    <location>
        <position position="309"/>
    </location>
    <ligand>
        <name>Mn(2+)</name>
        <dbReference type="ChEBI" id="CHEBI:29035"/>
    </ligand>
</feature>
<dbReference type="InterPro" id="IPR008209">
    <property type="entry name" value="PEP_carboxykinase_GTP"/>
</dbReference>
<dbReference type="Pfam" id="PF00821">
    <property type="entry name" value="PEPCK_GTP"/>
    <property type="match status" value="1"/>
</dbReference>
<dbReference type="Pfam" id="PF17297">
    <property type="entry name" value="PEPCK_N"/>
    <property type="match status" value="1"/>
</dbReference>
<keyword evidence="3 8" id="KW-0547">Nucleotide-binding</keyword>
<feature type="binding site" evidence="8">
    <location>
        <position position="269"/>
    </location>
    <ligand>
        <name>Mn(2+)</name>
        <dbReference type="ChEBI" id="CHEBI:29035"/>
    </ligand>
</feature>
<dbReference type="GO" id="GO:0071333">
    <property type="term" value="P:cellular response to glucose stimulus"/>
    <property type="evidence" value="ECO:0007669"/>
    <property type="project" value="TreeGrafter"/>
</dbReference>
<keyword evidence="8" id="KW-0963">Cytoplasm</keyword>
<accession>A0A2G6KDS7</accession>
<evidence type="ECO:0000256" key="7">
    <source>
        <dbReference type="ARBA" id="ARBA00023239"/>
    </source>
</evidence>
<evidence type="ECO:0000313" key="12">
    <source>
        <dbReference type="Proteomes" id="UP000230821"/>
    </source>
</evidence>
<evidence type="ECO:0000259" key="9">
    <source>
        <dbReference type="Pfam" id="PF00821"/>
    </source>
</evidence>
<feature type="active site" evidence="8">
    <location>
        <position position="293"/>
    </location>
</feature>
<feature type="binding site" evidence="8">
    <location>
        <position position="247"/>
    </location>
    <ligand>
        <name>Mn(2+)</name>
        <dbReference type="ChEBI" id="CHEBI:29035"/>
    </ligand>
</feature>
<keyword evidence="5 8" id="KW-0342">GTP-binding</keyword>
<dbReference type="PANTHER" id="PTHR11561">
    <property type="entry name" value="PHOSPHOENOLPYRUVATE CARBOXYKINASE"/>
    <property type="match status" value="1"/>
</dbReference>
<dbReference type="InterPro" id="IPR008210">
    <property type="entry name" value="PEP_carboxykinase_N"/>
</dbReference>
<keyword evidence="11" id="KW-0808">Transferase</keyword>
<dbReference type="GO" id="GO:0033993">
    <property type="term" value="P:response to lipid"/>
    <property type="evidence" value="ECO:0007669"/>
    <property type="project" value="TreeGrafter"/>
</dbReference>
<dbReference type="GO" id="GO:0019543">
    <property type="term" value="P:propionate catabolic process"/>
    <property type="evidence" value="ECO:0007669"/>
    <property type="project" value="TreeGrafter"/>
</dbReference>
<keyword evidence="11" id="KW-0418">Kinase</keyword>
<keyword evidence="4 8" id="KW-0210">Decarboxylase</keyword>
<evidence type="ECO:0000256" key="3">
    <source>
        <dbReference type="ARBA" id="ARBA00022741"/>
    </source>
</evidence>
<dbReference type="GO" id="GO:0005525">
    <property type="term" value="F:GTP binding"/>
    <property type="evidence" value="ECO:0007669"/>
    <property type="project" value="UniProtKB-UniRule"/>
</dbReference>
<dbReference type="AlphaFoldDB" id="A0A2G6KDS7"/>
<comment type="catalytic activity">
    <reaction evidence="8">
        <text>oxaloacetate + GTP = phosphoenolpyruvate + GDP + CO2</text>
        <dbReference type="Rhea" id="RHEA:10388"/>
        <dbReference type="ChEBI" id="CHEBI:16452"/>
        <dbReference type="ChEBI" id="CHEBI:16526"/>
        <dbReference type="ChEBI" id="CHEBI:37565"/>
        <dbReference type="ChEBI" id="CHEBI:58189"/>
        <dbReference type="ChEBI" id="CHEBI:58702"/>
        <dbReference type="EC" id="4.1.1.32"/>
    </reaction>
</comment>
<keyword evidence="2 8" id="KW-0479">Metal-binding</keyword>
<keyword evidence="6 8" id="KW-0464">Manganese</keyword>
<dbReference type="GO" id="GO:0005829">
    <property type="term" value="C:cytosol"/>
    <property type="evidence" value="ECO:0007669"/>
    <property type="project" value="TreeGrafter"/>
</dbReference>
<comment type="subcellular location">
    <subcellularLocation>
        <location evidence="8">Cytoplasm</location>
    </subcellularLocation>
</comment>
<comment type="caution">
    <text evidence="11">The sequence shown here is derived from an EMBL/GenBank/DDBJ whole genome shotgun (WGS) entry which is preliminary data.</text>
</comment>
<dbReference type="EMBL" id="PDSK01000097">
    <property type="protein sequence ID" value="PIE33540.1"/>
    <property type="molecule type" value="Genomic_DNA"/>
</dbReference>
<dbReference type="PANTHER" id="PTHR11561:SF0">
    <property type="entry name" value="PHOSPHOENOLPYRUVATE CARBOXYKINASE [GTP]-RELATED"/>
    <property type="match status" value="1"/>
</dbReference>
<reference evidence="11 12" key="1">
    <citation type="submission" date="2017-10" db="EMBL/GenBank/DDBJ databases">
        <title>Novel microbial diversity and functional potential in the marine mammal oral microbiome.</title>
        <authorList>
            <person name="Dudek N.K."/>
            <person name="Sun C.L."/>
            <person name="Burstein D."/>
            <person name="Kantor R.S."/>
            <person name="Aliaga Goltsman D.S."/>
            <person name="Bik E.M."/>
            <person name="Thomas B.C."/>
            <person name="Banfield J.F."/>
            <person name="Relman D.A."/>
        </authorList>
    </citation>
    <scope>NUCLEOTIDE SEQUENCE [LARGE SCALE GENOMIC DNA]</scope>
    <source>
        <strain evidence="11">DOLJORAL78_47_16</strain>
    </source>
</reference>
<sequence length="651" mass="71527">MLELKKGVDILSEVGGIKTLNEAKALFSDKLDAESSAKLSKITNEEALLRIANAIAMVEADAIFVNTGSAEDVQKVREMSLAKGEEKTLAMKDHTIHFDLAKEQARLVKQTFYIVNEDEKTSSLAKKELRSDSLAYIQANMKGIGKGKTLLIGFFSRGPVGAEASLPALEITTSTYVMHSANILYRSVYEQFDAEIDRAGYVLTNVHSEGPNRTEDLPNARIYMDRSWLTTFSMFCTYAGNTLLLKKGNHRFAVDLATYYCKEKMLSEHMFLTGMTGPNGRKTYFAGAAPSGCGKTTTAMVGTDFIGDDLAQLWIAADGTLRGINPEKGIFGIVQDVNEEGDPYLIKALRHEGAEVIWSNVLIDENGVPHWVGNGEESPKKGFNFQGEWEEGKTDADGKLVPMSHPNSRCTLDNTAIKNYNEQDGEDPAGVEVKVITYSGRDSDTMPPVWAAKNADAGVAIGASIVSAATATEIGAVGVRRQPWANEPFIPGALGDYMEAQFVFFNSDTLKNKPVMAGLNYFLTEGARGGEGKKLLGEKRDVKVWLGWLELYVNGDAEAIETPIGFIPKYEDLKKLFDGIDKEYPKALYDRQFALYLDNIIARLDMQEEAYKKEEGIPAKLYEVYETQKAGLEALKAKYGAIVSVEQLSAA</sequence>
<evidence type="ECO:0000256" key="2">
    <source>
        <dbReference type="ARBA" id="ARBA00022723"/>
    </source>
</evidence>